<gene>
    <name evidence="1" type="ORF">BECKLFY1418C_GA0070996_10464</name>
</gene>
<organism evidence="1">
    <name type="scientific">Candidatus Kentrum sp. LFY</name>
    <dbReference type="NCBI Taxonomy" id="2126342"/>
    <lineage>
        <taxon>Bacteria</taxon>
        <taxon>Pseudomonadati</taxon>
        <taxon>Pseudomonadota</taxon>
        <taxon>Gammaproteobacteria</taxon>
        <taxon>Candidatus Kentrum</taxon>
    </lineage>
</organism>
<sequence>MRNSPSRSALLGVQRHAWYHARRPIGTRKRTSIAINPVPDLPMPDLRFLFIGLRCVIFQRMNPVPFDTLKFVNTLKISGVPENQAEAHANAMSEVWGTATRELATKDDIRDLKREFAALDGKMIGLEGRMTGLESKLNTMQWVLALLVVISSVPLVQQFFS</sequence>
<dbReference type="EMBL" id="CAADFN010000046">
    <property type="protein sequence ID" value="VFK18602.1"/>
    <property type="molecule type" value="Genomic_DNA"/>
</dbReference>
<proteinExistence type="predicted"/>
<evidence type="ECO:0000313" key="1">
    <source>
        <dbReference type="EMBL" id="VFK18602.1"/>
    </source>
</evidence>
<evidence type="ECO:0008006" key="2">
    <source>
        <dbReference type="Google" id="ProtNLM"/>
    </source>
</evidence>
<accession>A0A450WNJ3</accession>
<name>A0A450WNJ3_9GAMM</name>
<dbReference type="AlphaFoldDB" id="A0A450WNJ3"/>
<dbReference type="Gene3D" id="1.20.5.340">
    <property type="match status" value="1"/>
</dbReference>
<reference evidence="1" key="1">
    <citation type="submission" date="2019-02" db="EMBL/GenBank/DDBJ databases">
        <authorList>
            <person name="Gruber-Vodicka R. H."/>
            <person name="Seah K. B. B."/>
        </authorList>
    </citation>
    <scope>NUCLEOTIDE SEQUENCE</scope>
    <source>
        <strain evidence="1">BECK_BY7</strain>
    </source>
</reference>
<protein>
    <recommendedName>
        <fullName evidence="2">DUF1640 domain-containing protein</fullName>
    </recommendedName>
</protein>